<comment type="similarity">
    <text evidence="3">Belongs to the ROX family.</text>
</comment>
<sequence>MTSKVALLLLTVSFFFLTLTAAFSTTTTTTSTTITNTNTKTTSSSAFINQQSCQPRRSVVLFSTAPSSTSEAAASSSKNKNQQQRPDVITLKSNNISEQILNRIRTDSSKLGKEYAETFGLDEDEEEVEQYTSAGLYAVLDSIKTTLQPIDGLGLSGHPFLLRKNELESSMMIEEEILLFDGFYTMKDLKQALIDDFLDASRGSTDNRKGWSIQPVSTPTGDSFEEARMTYDDVLIALEKGTVIFNAFGAHVPKLAGPCLAVTDATDTPNAVNLYVTSYGKKTSAPPHTDKQDVIVIQTNGCKRWRVYKPPSSTIKPMSDVFARGKGIDNLPLHVLEEEENNANGGSDDKNLLLETELNPGDVLFIPAGFPHTTSTTGFNNEDDDDNDSDGDKTSVHLTFNIDTRVWELDYLNARRLALRRANIIDKALGQSRDEDNVYIGRVNELPKEIHTDLLKEFPLGFLNDNGEDASLSSVDTVTTELKRIAHAVDEDTFNSVEESIWKETIEKLKQEGQEYLDIHRDMYIAAIEEGRTRKAERTMKAHLNSDTDDNQSNKKVQLTPDQIQRLSLFRVQKYYEKIKTVKTDLLKWSYEASDKKTAPQQALPDNWAYVMPIRVNDEVEADLGGAFFPATITKVLTNGLYDVKFFDGDVEDGMERNLIKLLKPPSTADTTGNGDNNDGDDDGIDTSNMTPKQLKRWKKAQQKKN</sequence>
<dbReference type="KEGG" id="fcy:FRACYDRAFT_183902"/>
<keyword evidence="8" id="KW-1185">Reference proteome</keyword>
<evidence type="ECO:0000256" key="3">
    <source>
        <dbReference type="RuleBase" id="RU366061"/>
    </source>
</evidence>
<gene>
    <name evidence="7" type="ORF">FRACYDRAFT_183902</name>
</gene>
<dbReference type="InterPro" id="IPR039994">
    <property type="entry name" value="NO66-like"/>
</dbReference>
<dbReference type="GO" id="GO:0032453">
    <property type="term" value="F:histone H3K4 demethylase activity"/>
    <property type="evidence" value="ECO:0007669"/>
    <property type="project" value="TreeGrafter"/>
</dbReference>
<dbReference type="PANTHER" id="PTHR13096:SF8">
    <property type="entry name" value="RIBOSOMAL OXYGENASE 1"/>
    <property type="match status" value="1"/>
</dbReference>
<dbReference type="PROSITE" id="PS51184">
    <property type="entry name" value="JMJC"/>
    <property type="match status" value="1"/>
</dbReference>
<comment type="subcellular location">
    <subcellularLocation>
        <location evidence="3">Nucleus</location>
    </subcellularLocation>
</comment>
<keyword evidence="3" id="KW-0539">Nucleus</keyword>
<evidence type="ECO:0000256" key="4">
    <source>
        <dbReference type="SAM" id="MobiDB-lite"/>
    </source>
</evidence>
<keyword evidence="1 3" id="KW-0479">Metal-binding</keyword>
<dbReference type="PANTHER" id="PTHR13096">
    <property type="entry name" value="MINA53 MYC INDUCED NUCLEAR ANTIGEN"/>
    <property type="match status" value="1"/>
</dbReference>
<dbReference type="InParanoid" id="A0A1E7FID5"/>
<keyword evidence="3" id="KW-0804">Transcription</keyword>
<reference evidence="7 8" key="1">
    <citation type="submission" date="2016-09" db="EMBL/GenBank/DDBJ databases">
        <title>Extensive genetic diversity and differential bi-allelic expression allows diatom success in the polar Southern Ocean.</title>
        <authorList>
            <consortium name="DOE Joint Genome Institute"/>
            <person name="Mock T."/>
            <person name="Otillar R.P."/>
            <person name="Strauss J."/>
            <person name="Dupont C."/>
            <person name="Frickenhaus S."/>
            <person name="Maumus F."/>
            <person name="Mcmullan M."/>
            <person name="Sanges R."/>
            <person name="Schmutz J."/>
            <person name="Toseland A."/>
            <person name="Valas R."/>
            <person name="Veluchamy A."/>
            <person name="Ward B.J."/>
            <person name="Allen A."/>
            <person name="Barry K."/>
            <person name="Falciatore A."/>
            <person name="Ferrante M."/>
            <person name="Fortunato A.E."/>
            <person name="Gloeckner G."/>
            <person name="Gruber A."/>
            <person name="Hipkin R."/>
            <person name="Janech M."/>
            <person name="Kroth P."/>
            <person name="Leese F."/>
            <person name="Lindquist E."/>
            <person name="Lyon B.R."/>
            <person name="Martin J."/>
            <person name="Mayer C."/>
            <person name="Parker M."/>
            <person name="Quesneville H."/>
            <person name="Raymond J."/>
            <person name="Uhlig C."/>
            <person name="Valentin K.U."/>
            <person name="Worden A.Z."/>
            <person name="Armbrust E.V."/>
            <person name="Bowler C."/>
            <person name="Green B."/>
            <person name="Moulton V."/>
            <person name="Van Oosterhout C."/>
            <person name="Grigoriev I."/>
        </authorList>
    </citation>
    <scope>NUCLEOTIDE SEQUENCE [LARGE SCALE GENOMIC DNA]</scope>
    <source>
        <strain evidence="7 8">CCMP1102</strain>
    </source>
</reference>
<keyword evidence="3" id="KW-0223">Dioxygenase</keyword>
<name>A0A1E7FID5_9STRA</name>
<dbReference type="GO" id="GO:0051864">
    <property type="term" value="F:histone H3K36 demethylase activity"/>
    <property type="evidence" value="ECO:0007669"/>
    <property type="project" value="TreeGrafter"/>
</dbReference>
<evidence type="ECO:0000259" key="6">
    <source>
        <dbReference type="PROSITE" id="PS51184"/>
    </source>
</evidence>
<dbReference type="Proteomes" id="UP000095751">
    <property type="component" value="Unassembled WGS sequence"/>
</dbReference>
<dbReference type="OrthoDB" id="425950at2759"/>
<dbReference type="GO" id="GO:0005730">
    <property type="term" value="C:nucleolus"/>
    <property type="evidence" value="ECO:0007669"/>
    <property type="project" value="TreeGrafter"/>
</dbReference>
<evidence type="ECO:0000256" key="2">
    <source>
        <dbReference type="ARBA" id="ARBA00023004"/>
    </source>
</evidence>
<proteinExistence type="inferred from homology"/>
<comment type="cofactor">
    <cofactor evidence="3">
        <name>Fe(2+)</name>
        <dbReference type="ChEBI" id="CHEBI:29033"/>
    </cofactor>
    <text evidence="3">Binds 1 Fe(2+) ion per subunit.</text>
</comment>
<evidence type="ECO:0000256" key="1">
    <source>
        <dbReference type="ARBA" id="ARBA00022723"/>
    </source>
</evidence>
<evidence type="ECO:0000313" key="8">
    <source>
        <dbReference type="Proteomes" id="UP000095751"/>
    </source>
</evidence>
<keyword evidence="3" id="KW-0560">Oxidoreductase</keyword>
<dbReference type="GO" id="GO:0005506">
    <property type="term" value="F:iron ion binding"/>
    <property type="evidence" value="ECO:0007669"/>
    <property type="project" value="UniProtKB-UniRule"/>
</dbReference>
<comment type="function">
    <text evidence="3">Oxygenase that can act as both a histone lysine demethylase and a ribosomal histidine hydroxylase.</text>
</comment>
<keyword evidence="2 3" id="KW-0408">Iron</keyword>
<keyword evidence="3" id="KW-0805">Transcription regulation</keyword>
<feature type="compositionally biased region" description="Low complexity" evidence="4">
    <location>
        <begin position="668"/>
        <end position="677"/>
    </location>
</feature>
<dbReference type="CDD" id="cd04508">
    <property type="entry name" value="Tudor_SF"/>
    <property type="match status" value="1"/>
</dbReference>
<dbReference type="InterPro" id="IPR003347">
    <property type="entry name" value="JmjC_dom"/>
</dbReference>
<dbReference type="Gene3D" id="2.30.30.140">
    <property type="match status" value="1"/>
</dbReference>
<evidence type="ECO:0000313" key="7">
    <source>
        <dbReference type="EMBL" id="OEU17936.1"/>
    </source>
</evidence>
<accession>A0A1E7FID5</accession>
<feature type="region of interest" description="Disordered" evidence="4">
    <location>
        <begin position="663"/>
        <end position="706"/>
    </location>
</feature>
<protein>
    <recommendedName>
        <fullName evidence="3">Bifunctional lysine-specific demethylase and histidyl-hydroxylase</fullName>
        <ecNumber evidence="3">1.14.11.-</ecNumber>
    </recommendedName>
</protein>
<dbReference type="Gene3D" id="2.60.120.650">
    <property type="entry name" value="Cupin"/>
    <property type="match status" value="1"/>
</dbReference>
<keyword evidence="5" id="KW-0732">Signal</keyword>
<feature type="signal peptide" evidence="5">
    <location>
        <begin position="1"/>
        <end position="22"/>
    </location>
</feature>
<organism evidence="7 8">
    <name type="scientific">Fragilariopsis cylindrus CCMP1102</name>
    <dbReference type="NCBI Taxonomy" id="635003"/>
    <lineage>
        <taxon>Eukaryota</taxon>
        <taxon>Sar</taxon>
        <taxon>Stramenopiles</taxon>
        <taxon>Ochrophyta</taxon>
        <taxon>Bacillariophyta</taxon>
        <taxon>Bacillariophyceae</taxon>
        <taxon>Bacillariophycidae</taxon>
        <taxon>Bacillariales</taxon>
        <taxon>Bacillariaceae</taxon>
        <taxon>Fragilariopsis</taxon>
    </lineage>
</organism>
<feature type="domain" description="JmjC" evidence="6">
    <location>
        <begin position="241"/>
        <end position="419"/>
    </location>
</feature>
<feature type="chain" id="PRO_5009193184" description="Bifunctional lysine-specific demethylase and histidyl-hydroxylase" evidence="5">
    <location>
        <begin position="23"/>
        <end position="706"/>
    </location>
</feature>
<dbReference type="AlphaFoldDB" id="A0A1E7FID5"/>
<dbReference type="EC" id="1.14.11.-" evidence="3"/>
<evidence type="ECO:0000256" key="5">
    <source>
        <dbReference type="SAM" id="SignalP"/>
    </source>
</evidence>
<dbReference type="EMBL" id="KV784357">
    <property type="protein sequence ID" value="OEU17936.1"/>
    <property type="molecule type" value="Genomic_DNA"/>
</dbReference>
<dbReference type="Pfam" id="PF08007">
    <property type="entry name" value="JmjC_2"/>
    <property type="match status" value="1"/>
</dbReference>
<feature type="compositionally biased region" description="Basic residues" evidence="4">
    <location>
        <begin position="694"/>
        <end position="706"/>
    </location>
</feature>
<dbReference type="SUPFAM" id="SSF51197">
    <property type="entry name" value="Clavaminate synthase-like"/>
    <property type="match status" value="1"/>
</dbReference>